<dbReference type="AlphaFoldDB" id="A0A127A725"/>
<gene>
    <name evidence="1" type="ORF">SA2016_2807</name>
</gene>
<proteinExistence type="predicted"/>
<accession>A0A127A725</accession>
<protein>
    <recommendedName>
        <fullName evidence="3">DUF559 domain-containing protein</fullName>
    </recommendedName>
</protein>
<organism evidence="1 2">
    <name type="scientific">Sinomonas atrocyanea</name>
    <dbReference type="NCBI Taxonomy" id="37927"/>
    <lineage>
        <taxon>Bacteria</taxon>
        <taxon>Bacillati</taxon>
        <taxon>Actinomycetota</taxon>
        <taxon>Actinomycetes</taxon>
        <taxon>Micrococcales</taxon>
        <taxon>Micrococcaceae</taxon>
        <taxon>Sinomonas</taxon>
    </lineage>
</organism>
<evidence type="ECO:0000313" key="2">
    <source>
        <dbReference type="Proteomes" id="UP000070134"/>
    </source>
</evidence>
<sequence length="296" mass="31767">MLAAAGGSAPFDELRRSCGRRALERAVEDGEVVRAGHGTYALASVAASHRLSLECGAVLYGRSAALAHGMGVLHRPRPVELAVARGIKVRPRPGATIVTRLLPPQDLWHVGMVTATSPTRTVLDCAAALPFAEALAIADSALRRGLATPEGLEAAAATWTGRNRSAQRLVLDHMDARAANPFESGLRAACLEAGVVLRPQMRIMTAGGPYVVDLGSEDTPVVTEADSFEWHGGREDLHRDCTRYNELVRAGRVVLRFSWEHIMGHRRWVGAVVADVTRAYRHKSAPKRPGTGPFAA</sequence>
<evidence type="ECO:0000313" key="1">
    <source>
        <dbReference type="EMBL" id="AMM33472.1"/>
    </source>
</evidence>
<dbReference type="KEGG" id="satk:SA2016_2807"/>
<dbReference type="Proteomes" id="UP000070134">
    <property type="component" value="Chromosome"/>
</dbReference>
<dbReference type="STRING" id="37927.SA2016_2807"/>
<dbReference type="EMBL" id="CP014518">
    <property type="protein sequence ID" value="AMM33472.1"/>
    <property type="molecule type" value="Genomic_DNA"/>
</dbReference>
<keyword evidence="2" id="KW-1185">Reference proteome</keyword>
<reference evidence="1 2" key="1">
    <citation type="submission" date="2016-02" db="EMBL/GenBank/DDBJ databases">
        <title>Complete genome of Sinomonas atrocyanea KCTC 3377.</title>
        <authorList>
            <person name="Kim K.M."/>
        </authorList>
    </citation>
    <scope>NUCLEOTIDE SEQUENCE [LARGE SCALE GENOMIC DNA]</scope>
    <source>
        <strain evidence="1 2">KCTC 3377</strain>
    </source>
</reference>
<name>A0A127A725_9MICC</name>
<evidence type="ECO:0008006" key="3">
    <source>
        <dbReference type="Google" id="ProtNLM"/>
    </source>
</evidence>